<dbReference type="InterPro" id="IPR000253">
    <property type="entry name" value="FHA_dom"/>
</dbReference>
<organism evidence="2">
    <name type="scientific">freshwater metagenome</name>
    <dbReference type="NCBI Taxonomy" id="449393"/>
    <lineage>
        <taxon>unclassified sequences</taxon>
        <taxon>metagenomes</taxon>
        <taxon>ecological metagenomes</taxon>
    </lineage>
</organism>
<dbReference type="InterPro" id="IPR008984">
    <property type="entry name" value="SMAD_FHA_dom_sf"/>
</dbReference>
<protein>
    <submittedName>
        <fullName evidence="2">Unannotated protein</fullName>
    </submittedName>
</protein>
<name>A0A6J7ERF1_9ZZZZ</name>
<gene>
    <name evidence="2" type="ORF">UFOPK3376_02259</name>
</gene>
<dbReference type="EMBL" id="CAFBLP010000067">
    <property type="protein sequence ID" value="CAB4886162.1"/>
    <property type="molecule type" value="Genomic_DNA"/>
</dbReference>
<proteinExistence type="predicted"/>
<dbReference type="AlphaFoldDB" id="A0A6J7ERF1"/>
<evidence type="ECO:0000313" key="2">
    <source>
        <dbReference type="EMBL" id="CAB4886162.1"/>
    </source>
</evidence>
<feature type="domain" description="FHA" evidence="1">
    <location>
        <begin position="158"/>
        <end position="207"/>
    </location>
</feature>
<dbReference type="PANTHER" id="PTHR23308">
    <property type="entry name" value="NUCLEAR INHIBITOR OF PROTEIN PHOSPHATASE-1"/>
    <property type="match status" value="1"/>
</dbReference>
<dbReference type="SUPFAM" id="SSF49879">
    <property type="entry name" value="SMAD/FHA domain"/>
    <property type="match status" value="1"/>
</dbReference>
<dbReference type="PROSITE" id="PS50006">
    <property type="entry name" value="FHA_DOMAIN"/>
    <property type="match status" value="1"/>
</dbReference>
<dbReference type="SMART" id="SM00240">
    <property type="entry name" value="FHA"/>
    <property type="match status" value="1"/>
</dbReference>
<dbReference type="InterPro" id="IPR042287">
    <property type="entry name" value="FhaA_N_sf"/>
</dbReference>
<evidence type="ECO:0000259" key="1">
    <source>
        <dbReference type="PROSITE" id="PS50006"/>
    </source>
</evidence>
<dbReference type="InterPro" id="IPR022128">
    <property type="entry name" value="FhaA_N"/>
</dbReference>
<dbReference type="Pfam" id="PF12401">
    <property type="entry name" value="FhaA_N"/>
    <property type="match status" value="1"/>
</dbReference>
<dbReference type="CDD" id="cd00060">
    <property type="entry name" value="FHA"/>
    <property type="match status" value="1"/>
</dbReference>
<accession>A0A6J7ERF1</accession>
<dbReference type="Gene3D" id="2.60.200.20">
    <property type="match status" value="1"/>
</dbReference>
<reference evidence="2" key="1">
    <citation type="submission" date="2020-05" db="EMBL/GenBank/DDBJ databases">
        <authorList>
            <person name="Chiriac C."/>
            <person name="Salcher M."/>
            <person name="Ghai R."/>
            <person name="Kavagutti S V."/>
        </authorList>
    </citation>
    <scope>NUCLEOTIDE SEQUENCE</scope>
</reference>
<dbReference type="Pfam" id="PF00498">
    <property type="entry name" value="FHA"/>
    <property type="match status" value="1"/>
</dbReference>
<sequence>MAEKPTTLSIAMGLQSFERGVERMVDGVFTRSRKSSIRPIELGRRLVREMDDHRSVDVKGRRIVSNQFEFHISPRDHAGFADIEEALITELGEAAREHAREEGYHFMGPVSVTLLVDNEMKQGRFDIESFMREATGGAGAGCLVMPSGERLPLAGQVITVGRLPDCTITINDANVSRRHAEIRSQGSNFVVVDNGSTNGTKINGERVTGEQVLADGDIVSFGGTHIRFEAS</sequence>
<dbReference type="Gene3D" id="3.30.2320.60">
    <property type="entry name" value="FhaA, phosphopeptide-binding domain (DUF3662)"/>
    <property type="match status" value="1"/>
</dbReference>
<dbReference type="InterPro" id="IPR050923">
    <property type="entry name" value="Cell_Proc_Reg/RNA_Proc"/>
</dbReference>